<gene>
    <name evidence="2" type="ORF">D0466_12380</name>
</gene>
<dbReference type="AlphaFoldDB" id="A0A372LCA0"/>
<comment type="caution">
    <text evidence="2">The sequence shown here is derived from an EMBL/GenBank/DDBJ whole genome shotgun (WGS) entry which is preliminary data.</text>
</comment>
<dbReference type="Pfam" id="PF07872">
    <property type="entry name" value="DUF1659"/>
    <property type="match status" value="1"/>
</dbReference>
<dbReference type="RefSeq" id="WP_117322881.1">
    <property type="nucleotide sequence ID" value="NZ_QVTD01000006.1"/>
</dbReference>
<proteinExistence type="predicted"/>
<evidence type="ECO:0000313" key="2">
    <source>
        <dbReference type="EMBL" id="RFU63517.1"/>
    </source>
</evidence>
<dbReference type="InterPro" id="IPR012454">
    <property type="entry name" value="DUF1659"/>
</dbReference>
<name>A0A372LCA0_9BACI</name>
<protein>
    <submittedName>
        <fullName evidence="2">DUF1659 domain-containing protein</fullName>
    </submittedName>
</protein>
<dbReference type="Proteomes" id="UP000262939">
    <property type="component" value="Unassembled WGS sequence"/>
</dbReference>
<keyword evidence="3" id="KW-1185">Reference proteome</keyword>
<reference evidence="2 3" key="1">
    <citation type="submission" date="2018-08" db="EMBL/GenBank/DDBJ databases">
        <title>Bacillus chawlae sp. nov., Bacillus glennii sp. nov., and Bacillus saganii sp. nov. Isolated from the Vehicle Assembly Building at Kennedy Space Center where the Viking Spacecraft were Assembled.</title>
        <authorList>
            <person name="Seuylemezian A."/>
            <person name="Vaishampayan P."/>
        </authorList>
    </citation>
    <scope>NUCLEOTIDE SEQUENCE [LARGE SCALE GENOMIC DNA]</scope>
    <source>
        <strain evidence="2 3">V44-8</strain>
    </source>
</reference>
<feature type="domain" description="DUF1659" evidence="1">
    <location>
        <begin position="3"/>
        <end position="71"/>
    </location>
</feature>
<dbReference type="EMBL" id="QVTD01000006">
    <property type="protein sequence ID" value="RFU63517.1"/>
    <property type="molecule type" value="Genomic_DNA"/>
</dbReference>
<dbReference type="OrthoDB" id="48766at2"/>
<evidence type="ECO:0000313" key="3">
    <source>
        <dbReference type="Proteomes" id="UP000262939"/>
    </source>
</evidence>
<sequence length="72" mass="7905">MANQMLYTSTLRITFETGVNEKGEPQLKRKSFSNIKNGATADDLFQTAQSLANLQTHALSEIARQDTSTISA</sequence>
<evidence type="ECO:0000259" key="1">
    <source>
        <dbReference type="Pfam" id="PF07872"/>
    </source>
</evidence>
<organism evidence="2 3">
    <name type="scientific">Peribacillus glennii</name>
    <dbReference type="NCBI Taxonomy" id="2303991"/>
    <lineage>
        <taxon>Bacteria</taxon>
        <taxon>Bacillati</taxon>
        <taxon>Bacillota</taxon>
        <taxon>Bacilli</taxon>
        <taxon>Bacillales</taxon>
        <taxon>Bacillaceae</taxon>
        <taxon>Peribacillus</taxon>
    </lineage>
</organism>
<accession>A0A372LCA0</accession>